<name>A0A2C9D3N5_9HYPH</name>
<organism evidence="2 3">
    <name type="scientific">Hartmannibacter diazotrophicus</name>
    <dbReference type="NCBI Taxonomy" id="1482074"/>
    <lineage>
        <taxon>Bacteria</taxon>
        <taxon>Pseudomonadati</taxon>
        <taxon>Pseudomonadota</taxon>
        <taxon>Alphaproteobacteria</taxon>
        <taxon>Hyphomicrobiales</taxon>
        <taxon>Pleomorphomonadaceae</taxon>
        <taxon>Hartmannibacter</taxon>
    </lineage>
</organism>
<accession>A0A2C9D3N5</accession>
<gene>
    <name evidence="2" type="ORF">HDIA_1371</name>
</gene>
<dbReference type="KEGG" id="hdi:HDIA_1371"/>
<dbReference type="Pfam" id="PF11695">
    <property type="entry name" value="DUF3291"/>
    <property type="match status" value="1"/>
</dbReference>
<dbReference type="OrthoDB" id="2376237at2"/>
<evidence type="ECO:0000313" key="3">
    <source>
        <dbReference type="Proteomes" id="UP000223606"/>
    </source>
</evidence>
<evidence type="ECO:0000259" key="1">
    <source>
        <dbReference type="Pfam" id="PF11695"/>
    </source>
</evidence>
<dbReference type="InterPro" id="IPR021708">
    <property type="entry name" value="DUF3291"/>
</dbReference>
<dbReference type="SUPFAM" id="SSF54909">
    <property type="entry name" value="Dimeric alpha+beta barrel"/>
    <property type="match status" value="1"/>
</dbReference>
<reference evidence="3" key="1">
    <citation type="submission" date="2017-09" db="EMBL/GenBank/DDBJ databases">
        <title>Genome sequence of Nannocystis excedens DSM 71.</title>
        <authorList>
            <person name="Blom J."/>
        </authorList>
    </citation>
    <scope>NUCLEOTIDE SEQUENCE [LARGE SCALE GENOMIC DNA]</scope>
    <source>
        <strain evidence="3">type strain: E19</strain>
    </source>
</reference>
<proteinExistence type="predicted"/>
<evidence type="ECO:0000313" key="2">
    <source>
        <dbReference type="EMBL" id="SON54912.1"/>
    </source>
</evidence>
<keyword evidence="3" id="KW-1185">Reference proteome</keyword>
<dbReference type="InterPro" id="IPR011008">
    <property type="entry name" value="Dimeric_a/b-barrel"/>
</dbReference>
<dbReference type="RefSeq" id="WP_099555493.1">
    <property type="nucleotide sequence ID" value="NZ_LT960614.1"/>
</dbReference>
<dbReference type="Proteomes" id="UP000223606">
    <property type="component" value="Chromosome 1"/>
</dbReference>
<protein>
    <recommendedName>
        <fullName evidence="1">DUF3291 domain-containing protein</fullName>
    </recommendedName>
</protein>
<sequence length="153" mass="17601">MHLAELNIARLRHPLDDPRTAEFADNLDRVNGIADRMPGFVWRLKDEDGDATAFRISDDPKVIVNLSVWKDAASFETFVWKTVHGQFYGRRQEWFEKMDGPSFAMWWVPEGHVPTLAEAAEKLELLAERGPGEDVFGWEGLPNAREWMTKRCA</sequence>
<dbReference type="EMBL" id="LT960614">
    <property type="protein sequence ID" value="SON54912.1"/>
    <property type="molecule type" value="Genomic_DNA"/>
</dbReference>
<feature type="domain" description="DUF3291" evidence="1">
    <location>
        <begin position="3"/>
        <end position="139"/>
    </location>
</feature>
<dbReference type="AlphaFoldDB" id="A0A2C9D3N5"/>